<dbReference type="EC" id="2.3.2.26" evidence="1"/>
<name>A0ACC1JF98_9FUNG</name>
<organism evidence="1 2">
    <name type="scientific">Linderina macrospora</name>
    <dbReference type="NCBI Taxonomy" id="4868"/>
    <lineage>
        <taxon>Eukaryota</taxon>
        <taxon>Fungi</taxon>
        <taxon>Fungi incertae sedis</taxon>
        <taxon>Zoopagomycota</taxon>
        <taxon>Kickxellomycotina</taxon>
        <taxon>Kickxellomycetes</taxon>
        <taxon>Kickxellales</taxon>
        <taxon>Kickxellaceae</taxon>
        <taxon>Linderina</taxon>
    </lineage>
</organism>
<protein>
    <submittedName>
        <fullName evidence="1">Ubiquitin-protein ligase (E3)</fullName>
        <ecNumber evidence="1">2.3.2.26</ecNumber>
    </submittedName>
</protein>
<sequence>MQELVVPKFTRSVMGVPGLPNRIGVRGVTTFTKGRIPWVEVAEQVQSVMEHEHAEIKSLPTGVFAAAASSDTTRQASLLAISMLGNLTAFLLPHIAREKTVTVLTESFVRACAACARLIPNGDLFEVKTKQGTATGKSSVARSVDAHAMRWLHSVFSVQILEMLVRACGSKDTSSIAGEAQELLLVFIQRWGDTVRSAVLDNLLQAVDIRTVGWRSCIQDQRFLDQFAGDRVKIDTIRAYSLISFQLLCEVLNHQLQTLGDDELFRQNMSLPLSDIKTIAKVCRNIAFCLHWSQTSDGDLTRVRETATDLTRQLFTRDARHPFVEEGFWLVPPSLLDMSSFADRVVEDPAFDADPTSLDGSEDNDSGGESDSDEEMSSDSEDNSAALAPAIGPRRSGRLDWLVSTYSELARNRRQRTDTSMMAPRVAVLRYIPFVVPFNDRVRLFHALVNKDRGRLGLGNLGSAIHASPMGMTPVARAVVRRGSIFNDGFRALYPVLSGRPVVGVGDDPAAPRPRMSQAEQFRQAMRSGFGSLDRLMGVGRDDDDDDDDEDEFEHQHRRSDAQVAEDPFGFDPVLPVLGTNPDTRLSRSDNFKRRMHIEFIDRYGMPEAGIDGGGVFKEFLTSLVREAFDPKVGLFKTTPQNNIYPSPDALDDAEQRLLTLDKLKFLGAVIGKALYEGVLVDAPFALFFLIRWMNQLPGFNDLPTLDEDLYRGLVNLKNYPLSDSTQQSDVENDNDNDDDEDDDEIYRVFGLDFTITGSTRNGKARTVALVSRGDRIKVTSQNRLLYVDLVAQYRLVKQIDAPVNAFVAGLHSVIPPVWLTLLFASPLELSHLLCGNANAIDIDDWKRNTVYEGAYKAAGTRHPTIVNFWSVVENDLTERQRGELCRFATSCERPPLLGFGELTPRFCIRSSDDGGDNTGLILRASQEQNARLPSASTCVNLLKLPIYSTRSVLREKLVTAIESGSGFDLS</sequence>
<keyword evidence="1" id="KW-0436">Ligase</keyword>
<keyword evidence="1" id="KW-0808">Transferase</keyword>
<accession>A0ACC1JF98</accession>
<evidence type="ECO:0000313" key="2">
    <source>
        <dbReference type="Proteomes" id="UP001150603"/>
    </source>
</evidence>
<dbReference type="EMBL" id="JANBPW010000332">
    <property type="protein sequence ID" value="KAJ1949905.1"/>
    <property type="molecule type" value="Genomic_DNA"/>
</dbReference>
<proteinExistence type="predicted"/>
<evidence type="ECO:0000313" key="1">
    <source>
        <dbReference type="EMBL" id="KAJ1949905.1"/>
    </source>
</evidence>
<keyword evidence="2" id="KW-1185">Reference proteome</keyword>
<dbReference type="Proteomes" id="UP001150603">
    <property type="component" value="Unassembled WGS sequence"/>
</dbReference>
<reference evidence="1" key="1">
    <citation type="submission" date="2022-07" db="EMBL/GenBank/DDBJ databases">
        <title>Phylogenomic reconstructions and comparative analyses of Kickxellomycotina fungi.</title>
        <authorList>
            <person name="Reynolds N.K."/>
            <person name="Stajich J.E."/>
            <person name="Barry K."/>
            <person name="Grigoriev I.V."/>
            <person name="Crous P."/>
            <person name="Smith M.E."/>
        </authorList>
    </citation>
    <scope>NUCLEOTIDE SEQUENCE</scope>
    <source>
        <strain evidence="1">NRRL 5244</strain>
    </source>
</reference>
<keyword evidence="1" id="KW-0012">Acyltransferase</keyword>
<gene>
    <name evidence="1" type="primary">HUL5</name>
    <name evidence="1" type="ORF">FBU59_000936</name>
</gene>
<comment type="caution">
    <text evidence="1">The sequence shown here is derived from an EMBL/GenBank/DDBJ whole genome shotgun (WGS) entry which is preliminary data.</text>
</comment>